<dbReference type="InterPro" id="IPR017871">
    <property type="entry name" value="ABC_transporter-like_CS"/>
</dbReference>
<evidence type="ECO:0000256" key="2">
    <source>
        <dbReference type="ARBA" id="ARBA00022475"/>
    </source>
</evidence>
<dbReference type="PANTHER" id="PTHR42939:SF1">
    <property type="entry name" value="ABC TRANSPORTER ATP-BINDING PROTEIN ALBC-RELATED"/>
    <property type="match status" value="1"/>
</dbReference>
<dbReference type="InterPro" id="IPR003593">
    <property type="entry name" value="AAA+_ATPase"/>
</dbReference>
<dbReference type="PANTHER" id="PTHR42939">
    <property type="entry name" value="ABC TRANSPORTER ATP-BINDING PROTEIN ALBC-RELATED"/>
    <property type="match status" value="1"/>
</dbReference>
<keyword evidence="3" id="KW-0547">Nucleotide-binding</keyword>
<evidence type="ECO:0000256" key="4">
    <source>
        <dbReference type="ARBA" id="ARBA00022840"/>
    </source>
</evidence>
<dbReference type="SMART" id="SM00382">
    <property type="entry name" value="AAA"/>
    <property type="match status" value="1"/>
</dbReference>
<dbReference type="Proteomes" id="UP000295110">
    <property type="component" value="Unassembled WGS sequence"/>
</dbReference>
<gene>
    <name evidence="6" type="ORF">EV671_1006156</name>
</gene>
<keyword evidence="1" id="KW-0813">Transport</keyword>
<accession>A0A4V2VS65</accession>
<sequence>MAGTSNDSGATAAVALNGVSKRFGRLCAVDGIDLTVQRGELFALIGHNGAGKSTLFKMMLGLLTPSAGSIRITGQAVTGRAFREVRRHIGYLPESLVLYDNLSGLETLQFFARLKQADLRSCAGLLERMGLAAAANRPVREYSKGMRQRLGFAQALLGEPHVLFLDEPTNGLDPAARRDFFAQLGELRARGVTLIITSHVLSELQSRVDRLAIMAEGRLQAVGSVQDLREQLALPVMIELRAGADIEPALRTLLAPLAGVTVVGGANGCTIRCPRPLKMEVLALLAPLASRLDDLSLNEPSLEDMFFSTRRESSPAALAVAAGPAPLAFSSVEA</sequence>
<dbReference type="PROSITE" id="PS50893">
    <property type="entry name" value="ABC_TRANSPORTER_2"/>
    <property type="match status" value="1"/>
</dbReference>
<dbReference type="GO" id="GO:0016887">
    <property type="term" value="F:ATP hydrolysis activity"/>
    <property type="evidence" value="ECO:0007669"/>
    <property type="project" value="InterPro"/>
</dbReference>
<dbReference type="Gene3D" id="3.40.50.300">
    <property type="entry name" value="P-loop containing nucleotide triphosphate hydrolases"/>
    <property type="match status" value="1"/>
</dbReference>
<evidence type="ECO:0000256" key="3">
    <source>
        <dbReference type="ARBA" id="ARBA00022741"/>
    </source>
</evidence>
<proteinExistence type="predicted"/>
<dbReference type="AlphaFoldDB" id="A0A4V2VS65"/>
<dbReference type="InterPro" id="IPR027417">
    <property type="entry name" value="P-loop_NTPase"/>
</dbReference>
<keyword evidence="7" id="KW-1185">Reference proteome</keyword>
<dbReference type="OrthoDB" id="9804819at2"/>
<keyword evidence="2" id="KW-0472">Membrane</keyword>
<name>A0A4V2VS65_ROSSA</name>
<protein>
    <submittedName>
        <fullName evidence="6">Cu-processing system ATP-binding protein</fullName>
    </submittedName>
</protein>
<dbReference type="GO" id="GO:0005524">
    <property type="term" value="F:ATP binding"/>
    <property type="evidence" value="ECO:0007669"/>
    <property type="project" value="UniProtKB-KW"/>
</dbReference>
<comment type="caution">
    <text evidence="6">The sequence shown here is derived from an EMBL/GenBank/DDBJ whole genome shotgun (WGS) entry which is preliminary data.</text>
</comment>
<evidence type="ECO:0000256" key="1">
    <source>
        <dbReference type="ARBA" id="ARBA00022448"/>
    </source>
</evidence>
<dbReference type="EMBL" id="SMBU01000006">
    <property type="protein sequence ID" value="TCV01230.1"/>
    <property type="molecule type" value="Genomic_DNA"/>
</dbReference>
<dbReference type="InterPro" id="IPR051782">
    <property type="entry name" value="ABC_Transporter_VariousFunc"/>
</dbReference>
<dbReference type="CDD" id="cd03230">
    <property type="entry name" value="ABC_DR_subfamily_A"/>
    <property type="match status" value="1"/>
</dbReference>
<organism evidence="6 7">
    <name type="scientific">Roseateles saccharophilus</name>
    <name type="common">Pseudomonas saccharophila</name>
    <dbReference type="NCBI Taxonomy" id="304"/>
    <lineage>
        <taxon>Bacteria</taxon>
        <taxon>Pseudomonadati</taxon>
        <taxon>Pseudomonadota</taxon>
        <taxon>Betaproteobacteria</taxon>
        <taxon>Burkholderiales</taxon>
        <taxon>Sphaerotilaceae</taxon>
        <taxon>Roseateles</taxon>
    </lineage>
</organism>
<dbReference type="SUPFAM" id="SSF52540">
    <property type="entry name" value="P-loop containing nucleoside triphosphate hydrolases"/>
    <property type="match status" value="1"/>
</dbReference>
<evidence type="ECO:0000313" key="6">
    <source>
        <dbReference type="EMBL" id="TCV01230.1"/>
    </source>
</evidence>
<dbReference type="RefSeq" id="WP_132570677.1">
    <property type="nucleotide sequence ID" value="NZ_CBCSGL010000003.1"/>
</dbReference>
<keyword evidence="4 6" id="KW-0067">ATP-binding</keyword>
<dbReference type="InterPro" id="IPR003439">
    <property type="entry name" value="ABC_transporter-like_ATP-bd"/>
</dbReference>
<keyword evidence="2" id="KW-1003">Cell membrane</keyword>
<dbReference type="PROSITE" id="PS00211">
    <property type="entry name" value="ABC_TRANSPORTER_1"/>
    <property type="match status" value="1"/>
</dbReference>
<evidence type="ECO:0000259" key="5">
    <source>
        <dbReference type="PROSITE" id="PS50893"/>
    </source>
</evidence>
<reference evidence="6 7" key="1">
    <citation type="submission" date="2019-03" db="EMBL/GenBank/DDBJ databases">
        <title>Genomic Encyclopedia of Type Strains, Phase IV (KMG-IV): sequencing the most valuable type-strain genomes for metagenomic binning, comparative biology and taxonomic classification.</title>
        <authorList>
            <person name="Goeker M."/>
        </authorList>
    </citation>
    <scope>NUCLEOTIDE SEQUENCE [LARGE SCALE GENOMIC DNA]</scope>
    <source>
        <strain evidence="6 7">DSM 654</strain>
    </source>
</reference>
<feature type="domain" description="ABC transporter" evidence="5">
    <location>
        <begin position="14"/>
        <end position="241"/>
    </location>
</feature>
<evidence type="ECO:0000313" key="7">
    <source>
        <dbReference type="Proteomes" id="UP000295110"/>
    </source>
</evidence>
<dbReference type="Pfam" id="PF00005">
    <property type="entry name" value="ABC_tran"/>
    <property type="match status" value="1"/>
</dbReference>